<dbReference type="AlphaFoldDB" id="A0A7W6UGL6"/>
<dbReference type="InterPro" id="IPR017853">
    <property type="entry name" value="GH"/>
</dbReference>
<accession>A0A7W6UGL6</accession>
<dbReference type="Pfam" id="PF00353">
    <property type="entry name" value="HemolysinCabind"/>
    <property type="match status" value="1"/>
</dbReference>
<evidence type="ECO:0000313" key="2">
    <source>
        <dbReference type="Proteomes" id="UP000533724"/>
    </source>
</evidence>
<dbReference type="SUPFAM" id="SSF51120">
    <property type="entry name" value="beta-Roll"/>
    <property type="match status" value="1"/>
</dbReference>
<dbReference type="GO" id="GO:0005509">
    <property type="term" value="F:calcium ion binding"/>
    <property type="evidence" value="ECO:0007669"/>
    <property type="project" value="InterPro"/>
</dbReference>
<name>A0A7W6UGL6_9HYPH</name>
<evidence type="ECO:0000313" key="1">
    <source>
        <dbReference type="EMBL" id="MBB4437044.1"/>
    </source>
</evidence>
<dbReference type="Gene3D" id="3.20.20.80">
    <property type="entry name" value="Glycosidases"/>
    <property type="match status" value="1"/>
</dbReference>
<dbReference type="InterPro" id="IPR018511">
    <property type="entry name" value="Hemolysin-typ_Ca-bd_CS"/>
</dbReference>
<dbReference type="InterPro" id="IPR011049">
    <property type="entry name" value="Serralysin-like_metalloprot_C"/>
</dbReference>
<dbReference type="PRINTS" id="PR00313">
    <property type="entry name" value="CABNDNGRPT"/>
</dbReference>
<reference evidence="1 2" key="1">
    <citation type="submission" date="2020-08" db="EMBL/GenBank/DDBJ databases">
        <title>Genomic Encyclopedia of Type Strains, Phase IV (KMG-V): Genome sequencing to study the core and pangenomes of soil and plant-associated prokaryotes.</title>
        <authorList>
            <person name="Whitman W."/>
        </authorList>
    </citation>
    <scope>NUCLEOTIDE SEQUENCE [LARGE SCALE GENOMIC DNA]</scope>
    <source>
        <strain evidence="1 2">SEMIA 414</strain>
    </source>
</reference>
<gene>
    <name evidence="1" type="ORF">GGE15_000275</name>
</gene>
<dbReference type="Gene3D" id="2.150.10.10">
    <property type="entry name" value="Serralysin-like metalloprotease, C-terminal"/>
    <property type="match status" value="1"/>
</dbReference>
<proteinExistence type="predicted"/>
<organism evidence="1 2">
    <name type="scientific">Rhizobium esperanzae</name>
    <dbReference type="NCBI Taxonomy" id="1967781"/>
    <lineage>
        <taxon>Bacteria</taxon>
        <taxon>Pseudomonadati</taxon>
        <taxon>Pseudomonadota</taxon>
        <taxon>Alphaproteobacteria</taxon>
        <taxon>Hyphomicrobiales</taxon>
        <taxon>Rhizobiaceae</taxon>
        <taxon>Rhizobium/Agrobacterium group</taxon>
        <taxon>Rhizobium</taxon>
    </lineage>
</organism>
<dbReference type="SUPFAM" id="SSF51445">
    <property type="entry name" value="(Trans)glycosidases"/>
    <property type="match status" value="1"/>
</dbReference>
<protein>
    <submittedName>
        <fullName evidence="1">Ca2+-binding RTX toxin-like protein</fullName>
    </submittedName>
</protein>
<comment type="caution">
    <text evidence="1">The sequence shown here is derived from an EMBL/GenBank/DDBJ whole genome shotgun (WGS) entry which is preliminary data.</text>
</comment>
<dbReference type="InterPro" id="IPR001343">
    <property type="entry name" value="Hemolysn_Ca-bd"/>
</dbReference>
<sequence>MAQAVRINDIIRSFGIDTHIDYTDGKYSNVGEVVEALDYLGLDTVRDHAPNSASDPNGQTHLGDAAEAGVQFVFSAQREVDPATVAQRLHSFVQAHPGSVVGIEGPNEVNNWPVSYHGLSGQAAALAYQKDLSAAVNADPLLKNIPVLGFTGYTVASASDYTTIHTYAKDGDQPFSWLSRESGVQRAADPGKPLAITETGYHTSLTADTNGGWEGVSEATQAKLLLNTLMDGAALGSKQTFIYELLDAYSDPQGTNQEKHFGLFHLDYSAKPAATAIHNLTEILADDGTQKGSFGAGTLNYSIDGLPSSARSLLTEKSDGSYQIIIWNEPDIWNQSSDTAIQAATTAVKVNLGTSFGSVKFFDPLTGTTAIKSLSNVSSLTVNVVDHPVIIDIEGGSASTPPPATGHIYGGTGNDIFTVSSTSQIVDESRGGGTDTVRASISFSLADQKHTVGMIENLTLTGTANLSATGNNTANILTGNDGNNFLNGGKGNDRLIGGLGNDKLIGKIGADVLTGGGGGDSFVFDVTPSNTSVDKIVDFSSAAGDKLVFDDGIFTGLKPSSFSAENFVLGTKALEADDKLIYDQASGILSYDADGSAAGGAIHVADLDNSAALHFKDLLLV</sequence>
<dbReference type="EMBL" id="JACIHI010000001">
    <property type="protein sequence ID" value="MBB4437044.1"/>
    <property type="molecule type" value="Genomic_DNA"/>
</dbReference>
<dbReference type="RefSeq" id="WP_184497304.1">
    <property type="nucleotide sequence ID" value="NZ_JACIHI010000001.1"/>
</dbReference>
<dbReference type="Proteomes" id="UP000533724">
    <property type="component" value="Unassembled WGS sequence"/>
</dbReference>
<dbReference type="PROSITE" id="PS00330">
    <property type="entry name" value="HEMOLYSIN_CALCIUM"/>
    <property type="match status" value="1"/>
</dbReference>